<dbReference type="PANTHER" id="PTHR45868:SF86">
    <property type="entry name" value="HMA DOMAIN-CONTAINING PROTEIN"/>
    <property type="match status" value="1"/>
</dbReference>
<evidence type="ECO:0000313" key="8">
    <source>
        <dbReference type="EMBL" id="KHN14628.1"/>
    </source>
</evidence>
<comment type="similarity">
    <text evidence="5">Belongs to the HIPP family.</text>
</comment>
<dbReference type="PANTHER" id="PTHR45868">
    <property type="entry name" value="HEAVY METAL-ASSOCIATED ISOPRENYLATED PLANT PROTEIN 33-RELATED"/>
    <property type="match status" value="1"/>
</dbReference>
<keyword evidence="3" id="KW-0449">Lipoprotein</keyword>
<dbReference type="SUPFAM" id="SSF55008">
    <property type="entry name" value="HMA, heavy metal-associated domain"/>
    <property type="match status" value="1"/>
</dbReference>
<evidence type="ECO:0000256" key="5">
    <source>
        <dbReference type="ARBA" id="ARBA00024045"/>
    </source>
</evidence>
<gene>
    <name evidence="9" type="ORF">D0Y65_040946</name>
    <name evidence="8" type="ORF">glysoja_024723</name>
</gene>
<dbReference type="Pfam" id="PF00403">
    <property type="entry name" value="HMA"/>
    <property type="match status" value="1"/>
</dbReference>
<evidence type="ECO:0000256" key="2">
    <source>
        <dbReference type="ARBA" id="ARBA00022723"/>
    </source>
</evidence>
<dbReference type="EMBL" id="KN661573">
    <property type="protein sequence ID" value="KHN14628.1"/>
    <property type="molecule type" value="Genomic_DNA"/>
</dbReference>
<keyword evidence="10" id="KW-1185">Reference proteome</keyword>
<evidence type="ECO:0000256" key="1">
    <source>
        <dbReference type="ARBA" id="ARBA00022481"/>
    </source>
</evidence>
<dbReference type="EMBL" id="QZWG01000015">
    <property type="protein sequence ID" value="RZB64662.1"/>
    <property type="molecule type" value="Genomic_DNA"/>
</dbReference>
<evidence type="ECO:0000256" key="3">
    <source>
        <dbReference type="ARBA" id="ARBA00023288"/>
    </source>
</evidence>
<feature type="compositionally biased region" description="Polar residues" evidence="6">
    <location>
        <begin position="197"/>
        <end position="211"/>
    </location>
</feature>
<evidence type="ECO:0000256" key="4">
    <source>
        <dbReference type="ARBA" id="ARBA00023289"/>
    </source>
</evidence>
<evidence type="ECO:0000256" key="6">
    <source>
        <dbReference type="SAM" id="MobiDB-lite"/>
    </source>
</evidence>
<dbReference type="SMR" id="A0A0B2Q3S0"/>
<keyword evidence="4" id="KW-0636">Prenylation</keyword>
<evidence type="ECO:0000259" key="7">
    <source>
        <dbReference type="PROSITE" id="PS50846"/>
    </source>
</evidence>
<dbReference type="AlphaFoldDB" id="A0A0B2Q3S0"/>
<proteinExistence type="inferred from homology"/>
<name>A0A0B2Q3S0_GLYSO</name>
<dbReference type="GO" id="GO:0046872">
    <property type="term" value="F:metal ion binding"/>
    <property type="evidence" value="ECO:0007669"/>
    <property type="project" value="UniProtKB-KW"/>
</dbReference>
<sequence>MQEGEGRKNHALILQNNAVGEVCPSVIVTLYFDSHPSLPAQFAPQQSAHPQVHSWHFLPFFLLYAPHSLLLSLLPSLKSLQSFNSSFNFPLSMDAKRPQLATQPLNYQTWFLKVSIHCEGCRRKVKKVLKSIDGVFTATIDQQQQKVTVTGSVGVEILLRKLVRAGKHAEMWPENLNRDKKISGKGHKKNEAREPQSLENKGTENATTANCNSGNKSSNNSPEKSPSGDHVPAESGGGGSGKKKKKKVQSGDGNGRSSLSSEAAASTGAPANTGLQFEDLVGQVNVSPPRQQSLSYPETAYYPSMVYVSVYDRFYPSYYYVPSSPYIRAGLDQDGYYHVQSAPLVSFEIFSDENANGCSVM</sequence>
<dbReference type="Gene3D" id="3.30.70.100">
    <property type="match status" value="1"/>
</dbReference>
<dbReference type="Proteomes" id="UP000053555">
    <property type="component" value="Unassembled WGS sequence"/>
</dbReference>
<reference evidence="9 10" key="2">
    <citation type="submission" date="2018-09" db="EMBL/GenBank/DDBJ databases">
        <title>A high-quality reference genome of wild soybean provides a powerful tool to mine soybean genomes.</title>
        <authorList>
            <person name="Xie M."/>
            <person name="Chung C.Y.L."/>
            <person name="Li M.-W."/>
            <person name="Wong F.-L."/>
            <person name="Chan T.-F."/>
            <person name="Lam H.-M."/>
        </authorList>
    </citation>
    <scope>NUCLEOTIDE SEQUENCE [LARGE SCALE GENOMIC DNA]</scope>
    <source>
        <strain evidence="10">cv. W05</strain>
        <tissue evidence="9">Hypocotyl of etiolated seedlings</tissue>
    </source>
</reference>
<dbReference type="PROSITE" id="PS50846">
    <property type="entry name" value="HMA_2"/>
    <property type="match status" value="1"/>
</dbReference>
<feature type="region of interest" description="Disordered" evidence="6">
    <location>
        <begin position="174"/>
        <end position="270"/>
    </location>
</feature>
<dbReference type="CDD" id="cd00371">
    <property type="entry name" value="HMA"/>
    <property type="match status" value="1"/>
</dbReference>
<dbReference type="InterPro" id="IPR036163">
    <property type="entry name" value="HMA_dom_sf"/>
</dbReference>
<accession>A0A0B2Q3S0</accession>
<protein>
    <submittedName>
        <fullName evidence="9">Heavy metal-associated isoprenylated plant protein 36</fullName>
    </submittedName>
</protein>
<evidence type="ECO:0000313" key="10">
    <source>
        <dbReference type="Proteomes" id="UP000289340"/>
    </source>
</evidence>
<dbReference type="Proteomes" id="UP000289340">
    <property type="component" value="Chromosome 15"/>
</dbReference>
<organism evidence="8">
    <name type="scientific">Glycine soja</name>
    <name type="common">Wild soybean</name>
    <dbReference type="NCBI Taxonomy" id="3848"/>
    <lineage>
        <taxon>Eukaryota</taxon>
        <taxon>Viridiplantae</taxon>
        <taxon>Streptophyta</taxon>
        <taxon>Embryophyta</taxon>
        <taxon>Tracheophyta</taxon>
        <taxon>Spermatophyta</taxon>
        <taxon>Magnoliopsida</taxon>
        <taxon>eudicotyledons</taxon>
        <taxon>Gunneridae</taxon>
        <taxon>Pentapetalae</taxon>
        <taxon>rosids</taxon>
        <taxon>fabids</taxon>
        <taxon>Fabales</taxon>
        <taxon>Fabaceae</taxon>
        <taxon>Papilionoideae</taxon>
        <taxon>50 kb inversion clade</taxon>
        <taxon>NPAAA clade</taxon>
        <taxon>indigoferoid/millettioid clade</taxon>
        <taxon>Phaseoleae</taxon>
        <taxon>Glycine</taxon>
        <taxon>Glycine subgen. Soja</taxon>
    </lineage>
</organism>
<keyword evidence="1" id="KW-0488">Methylation</keyword>
<dbReference type="Gramene" id="XM_028346350.1">
    <property type="protein sequence ID" value="XP_028202151.1"/>
    <property type="gene ID" value="LOC114386353"/>
</dbReference>
<reference evidence="8" key="1">
    <citation type="submission" date="2014-07" db="EMBL/GenBank/DDBJ databases">
        <title>Identification of a novel salt tolerance gene in wild soybean by whole-genome sequencing.</title>
        <authorList>
            <person name="Lam H.-M."/>
            <person name="Qi X."/>
            <person name="Li M.-W."/>
            <person name="Liu X."/>
            <person name="Xie M."/>
            <person name="Ni M."/>
            <person name="Xu X."/>
        </authorList>
    </citation>
    <scope>NUCLEOTIDE SEQUENCE [LARGE SCALE GENOMIC DNA]</scope>
    <source>
        <tissue evidence="8">Root</tissue>
    </source>
</reference>
<feature type="domain" description="HMA" evidence="7">
    <location>
        <begin position="107"/>
        <end position="170"/>
    </location>
</feature>
<dbReference type="InterPro" id="IPR006121">
    <property type="entry name" value="HMA_dom"/>
</dbReference>
<feature type="compositionally biased region" description="Polar residues" evidence="6">
    <location>
        <begin position="255"/>
        <end position="270"/>
    </location>
</feature>
<feature type="compositionally biased region" description="Low complexity" evidence="6">
    <location>
        <begin position="212"/>
        <end position="225"/>
    </location>
</feature>
<evidence type="ECO:0000313" key="9">
    <source>
        <dbReference type="EMBL" id="RZB64662.1"/>
    </source>
</evidence>
<keyword evidence="2" id="KW-0479">Metal-binding</keyword>